<dbReference type="GO" id="GO:0016020">
    <property type="term" value="C:membrane"/>
    <property type="evidence" value="ECO:0007669"/>
    <property type="project" value="InterPro"/>
</dbReference>
<accession>A0A109N1J8</accession>
<dbReference type="Pfam" id="PF06480">
    <property type="entry name" value="FtsH_ext"/>
    <property type="match status" value="1"/>
</dbReference>
<sequence>MKAIFRTKFFYVIILAVLLAAGFGFTHYEHGEKKETLTDAEFYSTLEAGKVTSLKLEPKKSVYEISGRLKADGKDQSFNVIVPNSEFALNTINRAADEHNIEQIVVIPPDTDVSGWVTVLTTTLPFILLLIMVFVIVLMLRVIKRWNRPRY</sequence>
<dbReference type="GO" id="GO:0006508">
    <property type="term" value="P:proteolysis"/>
    <property type="evidence" value="ECO:0007669"/>
    <property type="project" value="UniProtKB-KW"/>
</dbReference>
<dbReference type="Proteomes" id="UP000064189">
    <property type="component" value="Unassembled WGS sequence"/>
</dbReference>
<evidence type="ECO:0000259" key="4">
    <source>
        <dbReference type="Pfam" id="PF06480"/>
    </source>
</evidence>
<keyword evidence="6" id="KW-1185">Reference proteome</keyword>
<keyword evidence="2" id="KW-0378">Hydrolase</keyword>
<dbReference type="GO" id="GO:0004176">
    <property type="term" value="F:ATP-dependent peptidase activity"/>
    <property type="evidence" value="ECO:0007669"/>
    <property type="project" value="InterPro"/>
</dbReference>
<feature type="transmembrane region" description="Helical" evidence="3">
    <location>
        <begin position="116"/>
        <end position="140"/>
    </location>
</feature>
<keyword evidence="3" id="KW-1133">Transmembrane helix</keyword>
<proteinExistence type="predicted"/>
<dbReference type="RefSeq" id="WP_061140800.1">
    <property type="nucleotide sequence ID" value="NZ_LNNH01000010.1"/>
</dbReference>
<evidence type="ECO:0000256" key="3">
    <source>
        <dbReference type="SAM" id="Phobius"/>
    </source>
</evidence>
<dbReference type="InterPro" id="IPR011546">
    <property type="entry name" value="Pept_M41_FtsH_extracell"/>
</dbReference>
<evidence type="ECO:0000256" key="1">
    <source>
        <dbReference type="ARBA" id="ARBA00022670"/>
    </source>
</evidence>
<feature type="transmembrane region" description="Helical" evidence="3">
    <location>
        <begin position="9"/>
        <end position="28"/>
    </location>
</feature>
<name>A0A109N1J8_9BACI</name>
<comment type="caution">
    <text evidence="5">The sequence shown here is derived from an EMBL/GenBank/DDBJ whole genome shotgun (WGS) entry which is preliminary data.</text>
</comment>
<organism evidence="5 6">
    <name type="scientific">Peribacillus simplex</name>
    <dbReference type="NCBI Taxonomy" id="1478"/>
    <lineage>
        <taxon>Bacteria</taxon>
        <taxon>Bacillati</taxon>
        <taxon>Bacillota</taxon>
        <taxon>Bacilli</taxon>
        <taxon>Bacillales</taxon>
        <taxon>Bacillaceae</taxon>
        <taxon>Peribacillus</taxon>
    </lineage>
</organism>
<gene>
    <name evidence="5" type="ORF">AS888_04675</name>
</gene>
<feature type="domain" description="Peptidase M41 FtsH extracellular" evidence="4">
    <location>
        <begin position="9"/>
        <end position="105"/>
    </location>
</feature>
<dbReference type="GO" id="GO:0005524">
    <property type="term" value="F:ATP binding"/>
    <property type="evidence" value="ECO:0007669"/>
    <property type="project" value="InterPro"/>
</dbReference>
<dbReference type="EMBL" id="LNNH01000010">
    <property type="protein sequence ID" value="KWW21799.1"/>
    <property type="molecule type" value="Genomic_DNA"/>
</dbReference>
<evidence type="ECO:0000313" key="5">
    <source>
        <dbReference type="EMBL" id="KWW21799.1"/>
    </source>
</evidence>
<dbReference type="GO" id="GO:0004222">
    <property type="term" value="F:metalloendopeptidase activity"/>
    <property type="evidence" value="ECO:0007669"/>
    <property type="project" value="InterPro"/>
</dbReference>
<reference evidence="5 6" key="1">
    <citation type="submission" date="2015-11" db="EMBL/GenBank/DDBJ databases">
        <title>Genome Sequence of Bacillus simplex strain VanAntwerpen2.</title>
        <authorList>
            <person name="Couger M.B."/>
        </authorList>
    </citation>
    <scope>NUCLEOTIDE SEQUENCE [LARGE SCALE GENOMIC DNA]</scope>
    <source>
        <strain evidence="5 6">VanAntwerpen02</strain>
    </source>
</reference>
<evidence type="ECO:0000313" key="6">
    <source>
        <dbReference type="Proteomes" id="UP000064189"/>
    </source>
</evidence>
<dbReference type="AlphaFoldDB" id="A0A109N1J8"/>
<keyword evidence="1" id="KW-0645">Protease</keyword>
<dbReference type="GO" id="GO:0008270">
    <property type="term" value="F:zinc ion binding"/>
    <property type="evidence" value="ECO:0007669"/>
    <property type="project" value="InterPro"/>
</dbReference>
<keyword evidence="3" id="KW-0812">Transmembrane</keyword>
<evidence type="ECO:0000256" key="2">
    <source>
        <dbReference type="ARBA" id="ARBA00022801"/>
    </source>
</evidence>
<keyword evidence="3" id="KW-0472">Membrane</keyword>
<protein>
    <recommendedName>
        <fullName evidence="4">Peptidase M41 FtsH extracellular domain-containing protein</fullName>
    </recommendedName>
</protein>